<comment type="similarity">
    <text evidence="1 5">Belongs to the FliD family.</text>
</comment>
<reference evidence="8 9" key="1">
    <citation type="submission" date="2018-05" db="EMBL/GenBank/DDBJ databases">
        <title>Genomic analysis of Gracilibacillus dipsosauri DD1 reveals novel features of a salt-tolerant amylase.</title>
        <authorList>
            <person name="Deutch C.E."/>
            <person name="Yang S."/>
        </authorList>
    </citation>
    <scope>NUCLEOTIDE SEQUENCE [LARGE SCALE GENOMIC DNA]</scope>
    <source>
        <strain evidence="8 9">DD1</strain>
    </source>
</reference>
<keyword evidence="8" id="KW-0282">Flagellum</keyword>
<dbReference type="Pfam" id="PF02465">
    <property type="entry name" value="FliD_N"/>
    <property type="match status" value="1"/>
</dbReference>
<keyword evidence="3" id="KW-0175">Coiled coil</keyword>
<feature type="domain" description="Flagellar hook-associated protein 2 C-terminal" evidence="7">
    <location>
        <begin position="404"/>
        <end position="670"/>
    </location>
</feature>
<gene>
    <name evidence="8" type="ORF">DLJ74_04690</name>
</gene>
<accession>A0A317L321</accession>
<dbReference type="GO" id="GO:0005576">
    <property type="term" value="C:extracellular region"/>
    <property type="evidence" value="ECO:0007669"/>
    <property type="project" value="UniProtKB-SubCell"/>
</dbReference>
<evidence type="ECO:0000256" key="1">
    <source>
        <dbReference type="ARBA" id="ARBA00009764"/>
    </source>
</evidence>
<keyword evidence="4 5" id="KW-0975">Bacterial flagellum</keyword>
<organism evidence="8 9">
    <name type="scientific">Gracilibacillus dipsosauri</name>
    <dbReference type="NCBI Taxonomy" id="178340"/>
    <lineage>
        <taxon>Bacteria</taxon>
        <taxon>Bacillati</taxon>
        <taxon>Bacillota</taxon>
        <taxon>Bacilli</taxon>
        <taxon>Bacillales</taxon>
        <taxon>Bacillaceae</taxon>
        <taxon>Gracilibacillus</taxon>
    </lineage>
</organism>
<keyword evidence="9" id="KW-1185">Reference proteome</keyword>
<dbReference type="GO" id="GO:0009424">
    <property type="term" value="C:bacterial-type flagellum hook"/>
    <property type="evidence" value="ECO:0007669"/>
    <property type="project" value="UniProtKB-UniRule"/>
</dbReference>
<dbReference type="GO" id="GO:0071973">
    <property type="term" value="P:bacterial-type flagellum-dependent cell motility"/>
    <property type="evidence" value="ECO:0007669"/>
    <property type="project" value="TreeGrafter"/>
</dbReference>
<evidence type="ECO:0000259" key="6">
    <source>
        <dbReference type="Pfam" id="PF02465"/>
    </source>
</evidence>
<name>A0A317L321_9BACI</name>
<comment type="subcellular location">
    <subcellularLocation>
        <location evidence="5">Secreted</location>
    </subcellularLocation>
    <subcellularLocation>
        <location evidence="5">Bacterial flagellum</location>
    </subcellularLocation>
</comment>
<dbReference type="InterPro" id="IPR003481">
    <property type="entry name" value="FliD_N"/>
</dbReference>
<evidence type="ECO:0000313" key="8">
    <source>
        <dbReference type="EMBL" id="PWU69288.1"/>
    </source>
</evidence>
<evidence type="ECO:0000259" key="7">
    <source>
        <dbReference type="Pfam" id="PF07195"/>
    </source>
</evidence>
<dbReference type="RefSeq" id="WP_109983547.1">
    <property type="nucleotide sequence ID" value="NZ_QGTD01000005.1"/>
</dbReference>
<evidence type="ECO:0000256" key="5">
    <source>
        <dbReference type="RuleBase" id="RU362066"/>
    </source>
</evidence>
<comment type="caution">
    <text evidence="8">The sequence shown here is derived from an EMBL/GenBank/DDBJ whole genome shotgun (WGS) entry which is preliminary data.</text>
</comment>
<dbReference type="AlphaFoldDB" id="A0A317L321"/>
<evidence type="ECO:0000256" key="2">
    <source>
        <dbReference type="ARBA" id="ARBA00011255"/>
    </source>
</evidence>
<proteinExistence type="inferred from homology"/>
<evidence type="ECO:0000256" key="4">
    <source>
        <dbReference type="ARBA" id="ARBA00023143"/>
    </source>
</evidence>
<comment type="subunit">
    <text evidence="2 5">Homopentamer.</text>
</comment>
<protein>
    <recommendedName>
        <fullName evidence="5">Flagellar hook-associated protein 2</fullName>
        <shortName evidence="5">HAP2</shortName>
    </recommendedName>
    <alternativeName>
        <fullName evidence="5">Flagellar cap protein</fullName>
    </alternativeName>
</protein>
<evidence type="ECO:0000256" key="3">
    <source>
        <dbReference type="ARBA" id="ARBA00023054"/>
    </source>
</evidence>
<dbReference type="InterPro" id="IPR040026">
    <property type="entry name" value="FliD"/>
</dbReference>
<keyword evidence="8" id="KW-0966">Cell projection</keyword>
<dbReference type="GO" id="GO:0007155">
    <property type="term" value="P:cell adhesion"/>
    <property type="evidence" value="ECO:0007669"/>
    <property type="project" value="InterPro"/>
</dbReference>
<dbReference type="PANTHER" id="PTHR30288:SF0">
    <property type="entry name" value="FLAGELLAR HOOK-ASSOCIATED PROTEIN 2"/>
    <property type="match status" value="1"/>
</dbReference>
<comment type="function">
    <text evidence="5">Required for morphogenesis and for the elongation of the flagellar filament by facilitating polymerization of the flagellin monomers at the tip of growing filament. Forms a capping structure, which prevents flagellin subunits (transported through the central channel of the flagellum) from leaking out without polymerization at the distal end.</text>
</comment>
<keyword evidence="5" id="KW-0964">Secreted</keyword>
<keyword evidence="8" id="KW-0969">Cilium</keyword>
<feature type="domain" description="Flagellar hook-associated protein 2 N-terminal" evidence="6">
    <location>
        <begin position="8"/>
        <end position="106"/>
    </location>
</feature>
<dbReference type="InterPro" id="IPR010809">
    <property type="entry name" value="FliD_C"/>
</dbReference>
<dbReference type="Pfam" id="PF07195">
    <property type="entry name" value="FliD_C"/>
    <property type="match status" value="1"/>
</dbReference>
<dbReference type="EMBL" id="QGTD01000005">
    <property type="protein sequence ID" value="PWU69288.1"/>
    <property type="molecule type" value="Genomic_DNA"/>
</dbReference>
<sequence>MRISGFASGMDIESIVNDLMKVERLPLQKMEQEKQVLEWKRDDYRSINTLLLDFRDNSLFNMRLTTGFRARQVTSSNEDFITAVASSAANQTSFEISKVEQLATAASWVNDGKISSDQTNKIDASKSLYNEADKLANNLTWNKGVIEKKNIKVESGQTVKLDDNIVYDVDTSLDIQVNGKGFEVVDSANNLEANQVYFDASTGELTFADGAVKTGDTISAQYVKDNKTIDTTLSEGSNGYKLDGGSIVADSNFSLTVNGTNYSIGASTGTNEYALVDGSGNSIGKINTNSGAITFDEKLTETTDISVTYQQNYTSFSIGASTANGETHRNFIVSGNESLNKIVDRVNSAKLGVSMMYDSFSDQLTLSRTETGDFDSTTEDIQVSGDFMTSVLQFSNNRTNYEEGTNAKFTINGLSTERHSNSFQIDGVTFSLKQTFDEVDGAQPVTIGVTNNTEEVFENIKEFVETYNTLIDNINNKLNEEYHRDYKPLTDEERESLSEKQQEDWEAMAKSGLLKGDPILQSVLSEMRRDFYTPVNNDESTGVFNQLAAIGITTTKNYMEGGKLVIDEAKLKEAIEADPDAVENLFRGDGDSYGEKGIVRRLTDSVEGAMDKIYERAGRATATNYQFTIGRNLEDIEDRISNFENRLAQVEERYWSQFTAMEQAIARYNQQSSYLMQQFGGGMS</sequence>
<dbReference type="OrthoDB" id="9776025at2"/>
<evidence type="ECO:0000313" key="9">
    <source>
        <dbReference type="Proteomes" id="UP000245624"/>
    </source>
</evidence>
<dbReference type="Proteomes" id="UP000245624">
    <property type="component" value="Unassembled WGS sequence"/>
</dbReference>
<dbReference type="GO" id="GO:0009421">
    <property type="term" value="C:bacterial-type flagellum filament cap"/>
    <property type="evidence" value="ECO:0007669"/>
    <property type="project" value="InterPro"/>
</dbReference>
<dbReference type="PANTHER" id="PTHR30288">
    <property type="entry name" value="FLAGELLAR CAP/ASSEMBLY PROTEIN FLID"/>
    <property type="match status" value="1"/>
</dbReference>